<gene>
    <name evidence="10" type="ORF">MEDL_2973</name>
</gene>
<evidence type="ECO:0000256" key="1">
    <source>
        <dbReference type="ARBA" id="ARBA00004141"/>
    </source>
</evidence>
<evidence type="ECO:0000256" key="5">
    <source>
        <dbReference type="ARBA" id="ARBA00023065"/>
    </source>
</evidence>
<dbReference type="Pfam" id="PF18139">
    <property type="entry name" value="LSDAT_euk"/>
    <property type="match status" value="1"/>
</dbReference>
<protein>
    <recommendedName>
        <fullName evidence="12">TRPM SLOG domain-containing protein</fullName>
    </recommendedName>
</protein>
<sequence length="797" mass="93171">MIEELNFDSLRLMHKKHYVCVPWDATPYELTYFMERFWNMRSPKIVLSIMSGVRNEKIWKNPRLRDQFKKGLIKAANSTEMWIVTNGVDNGIASIVGEAVNEEKFIRTNSRVDLSQLRPDAVKKFHRLTVIGVIQKQKVIYNDQLDGSEGLTLTNEGCKPNKDIHELNPDHTHFILVESETEDHYIDFRSNFEKQLECQLGRPRRYRRLLSYNSDENEAEVVEPPPQTIPVVGLLIQGRPQKIDLVLFYLRHKMPVVVVKGTGGCANLLAYAIEETQDRSVAEVGHLSPELLKLIIHNFPDDFNKNDFARNAFRDKIIECVTLSKEDDRTFMTVITTQGADGNLADLDKYILKALLKSEIKKSSRWRERAYKDLTLLLDWNRADLAQTEIFSSENVSKIKVDKTLFEKSLIRKDREEFVSLFLEQGYQIHKYLNHKNLKYLFERAEDSEFFSTVCLEGILGKHYMIPDQSLPNDFLINDLNKLVAKLSGIKDFIQPYELSMNSAELYVLDPAVAERKAVNCLIVWAVLLSRPKLAKVLWYRCDEPIPVALICSNIYRELSKCPMERSQRNDMEERAKSQNNTTYKRMIWDYRNADFDKCNELIATFDWESIINAENSMDQNCKNFTNKFLEYINDCIPQKEVTIRPNDKIWFNSDLRREIRKRDRLHKQARRSNSIPDLNKYKKQRNNVNNLKRYTKDQFYLNANSLLDEFASGNSKSYWSLMKKLAKTSGNSTHITQLKNENDELVTENYDKACLLNKYFCSISTINENNDRSPEFLTRSNSKIDIFLYKLKQVRL</sequence>
<keyword evidence="5" id="KW-0406">Ion transport</keyword>
<dbReference type="InterPro" id="IPR041491">
    <property type="entry name" value="TRPM_SLOG"/>
</dbReference>
<name>A0A8S3PUY3_MYTED</name>
<keyword evidence="7" id="KW-0407">Ion channel</keyword>
<dbReference type="EMBL" id="CAJPWZ010000170">
    <property type="protein sequence ID" value="CAG2187502.1"/>
    <property type="molecule type" value="Genomic_DNA"/>
</dbReference>
<comment type="subcellular location">
    <subcellularLocation>
        <location evidence="1">Membrane</location>
        <topology evidence="1">Multi-pass membrane protein</topology>
    </subcellularLocation>
</comment>
<dbReference type="GO" id="GO:0005886">
    <property type="term" value="C:plasma membrane"/>
    <property type="evidence" value="ECO:0007669"/>
    <property type="project" value="TreeGrafter"/>
</dbReference>
<dbReference type="PANTHER" id="PTHR13800">
    <property type="entry name" value="TRANSIENT RECEPTOR POTENTIAL CATION CHANNEL, SUBFAMILY M, MEMBER 6"/>
    <property type="match status" value="1"/>
</dbReference>
<accession>A0A8S3PUY3</accession>
<comment type="caution">
    <text evidence="10">The sequence shown here is derived from an EMBL/GenBank/DDBJ whole genome shotgun (WGS) entry which is preliminary data.</text>
</comment>
<dbReference type="Pfam" id="PF25508">
    <property type="entry name" value="TRPM2"/>
    <property type="match status" value="1"/>
</dbReference>
<evidence type="ECO:0000313" key="11">
    <source>
        <dbReference type="Proteomes" id="UP000683360"/>
    </source>
</evidence>
<evidence type="ECO:0000256" key="4">
    <source>
        <dbReference type="ARBA" id="ARBA00022989"/>
    </source>
</evidence>
<dbReference type="GO" id="GO:0005261">
    <property type="term" value="F:monoatomic cation channel activity"/>
    <property type="evidence" value="ECO:0007669"/>
    <property type="project" value="TreeGrafter"/>
</dbReference>
<evidence type="ECO:0000256" key="2">
    <source>
        <dbReference type="ARBA" id="ARBA00022448"/>
    </source>
</evidence>
<evidence type="ECO:0000259" key="9">
    <source>
        <dbReference type="Pfam" id="PF25508"/>
    </source>
</evidence>
<keyword evidence="3" id="KW-0812">Transmembrane</keyword>
<keyword evidence="11" id="KW-1185">Reference proteome</keyword>
<dbReference type="InterPro" id="IPR050927">
    <property type="entry name" value="TRPM"/>
</dbReference>
<evidence type="ECO:0000259" key="8">
    <source>
        <dbReference type="Pfam" id="PF18139"/>
    </source>
</evidence>
<dbReference type="AlphaFoldDB" id="A0A8S3PUY3"/>
<organism evidence="10 11">
    <name type="scientific">Mytilus edulis</name>
    <name type="common">Blue mussel</name>
    <dbReference type="NCBI Taxonomy" id="6550"/>
    <lineage>
        <taxon>Eukaryota</taxon>
        <taxon>Metazoa</taxon>
        <taxon>Spiralia</taxon>
        <taxon>Lophotrochozoa</taxon>
        <taxon>Mollusca</taxon>
        <taxon>Bivalvia</taxon>
        <taxon>Autobranchia</taxon>
        <taxon>Pteriomorphia</taxon>
        <taxon>Mytilida</taxon>
        <taxon>Mytiloidea</taxon>
        <taxon>Mytilidae</taxon>
        <taxon>Mytilinae</taxon>
        <taxon>Mytilus</taxon>
    </lineage>
</organism>
<reference evidence="10" key="1">
    <citation type="submission" date="2021-03" db="EMBL/GenBank/DDBJ databases">
        <authorList>
            <person name="Bekaert M."/>
        </authorList>
    </citation>
    <scope>NUCLEOTIDE SEQUENCE</scope>
</reference>
<dbReference type="GO" id="GO:0030001">
    <property type="term" value="P:metal ion transport"/>
    <property type="evidence" value="ECO:0007669"/>
    <property type="project" value="TreeGrafter"/>
</dbReference>
<feature type="domain" description="TRPM-like" evidence="9">
    <location>
        <begin position="408"/>
        <end position="579"/>
    </location>
</feature>
<dbReference type="Proteomes" id="UP000683360">
    <property type="component" value="Unassembled WGS sequence"/>
</dbReference>
<keyword evidence="6" id="KW-0472">Membrane</keyword>
<evidence type="ECO:0000313" key="10">
    <source>
        <dbReference type="EMBL" id="CAG2187502.1"/>
    </source>
</evidence>
<evidence type="ECO:0000256" key="6">
    <source>
        <dbReference type="ARBA" id="ARBA00023136"/>
    </source>
</evidence>
<evidence type="ECO:0008006" key="12">
    <source>
        <dbReference type="Google" id="ProtNLM"/>
    </source>
</evidence>
<dbReference type="OrthoDB" id="301415at2759"/>
<keyword evidence="2" id="KW-0813">Transport</keyword>
<evidence type="ECO:0000256" key="3">
    <source>
        <dbReference type="ARBA" id="ARBA00022692"/>
    </source>
</evidence>
<evidence type="ECO:0000256" key="7">
    <source>
        <dbReference type="ARBA" id="ARBA00023303"/>
    </source>
</evidence>
<keyword evidence="4" id="KW-1133">Transmembrane helix</keyword>
<dbReference type="InterPro" id="IPR057366">
    <property type="entry name" value="TRPM-like"/>
</dbReference>
<feature type="domain" description="TRPM SLOG" evidence="8">
    <location>
        <begin position="17"/>
        <end position="320"/>
    </location>
</feature>
<dbReference type="PANTHER" id="PTHR13800:SF1">
    <property type="entry name" value="TRANSIENT RECEPTOR POTENTIAL CATION CHANNEL TRPM"/>
    <property type="match status" value="1"/>
</dbReference>
<proteinExistence type="predicted"/>